<protein>
    <submittedName>
        <fullName evidence="3">Acyl-CoA thioester hydrolase</fullName>
    </submittedName>
</protein>
<dbReference type="GO" id="GO:0047617">
    <property type="term" value="F:fatty acyl-CoA hydrolase activity"/>
    <property type="evidence" value="ECO:0007669"/>
    <property type="project" value="TreeGrafter"/>
</dbReference>
<dbReference type="PANTHER" id="PTHR31793">
    <property type="entry name" value="4-HYDROXYBENZOYL-COA THIOESTERASE FAMILY MEMBER"/>
    <property type="match status" value="1"/>
</dbReference>
<dbReference type="Pfam" id="PF13279">
    <property type="entry name" value="4HBT_2"/>
    <property type="match status" value="1"/>
</dbReference>
<evidence type="ECO:0000256" key="1">
    <source>
        <dbReference type="ARBA" id="ARBA00005953"/>
    </source>
</evidence>
<dbReference type="PANTHER" id="PTHR31793:SF27">
    <property type="entry name" value="NOVEL THIOESTERASE SUPERFAMILY DOMAIN AND SAPOSIN A-TYPE DOMAIN CONTAINING PROTEIN (0610012H03RIK)"/>
    <property type="match status" value="1"/>
</dbReference>
<keyword evidence="4" id="KW-1185">Reference proteome</keyword>
<dbReference type="InterPro" id="IPR050563">
    <property type="entry name" value="4-hydroxybenzoyl-CoA_TE"/>
</dbReference>
<dbReference type="Gene3D" id="3.10.129.10">
    <property type="entry name" value="Hotdog Thioesterase"/>
    <property type="match status" value="1"/>
</dbReference>
<dbReference type="OrthoDB" id="9800856at2"/>
<dbReference type="CDD" id="cd00586">
    <property type="entry name" value="4HBT"/>
    <property type="match status" value="1"/>
</dbReference>
<dbReference type="InterPro" id="IPR006684">
    <property type="entry name" value="YbgC/YbaW"/>
</dbReference>
<evidence type="ECO:0000313" key="3">
    <source>
        <dbReference type="EMBL" id="PSL51329.1"/>
    </source>
</evidence>
<reference evidence="3 4" key="1">
    <citation type="submission" date="2018-03" db="EMBL/GenBank/DDBJ databases">
        <title>Genomic Encyclopedia of Type Strains, Phase III (KMG-III): the genomes of soil and plant-associated and newly described type strains.</title>
        <authorList>
            <person name="Whitman W."/>
        </authorList>
    </citation>
    <scope>NUCLEOTIDE SEQUENCE [LARGE SCALE GENOMIC DNA]</scope>
    <source>
        <strain evidence="3 4">CGMCC 1.07653</strain>
    </source>
</reference>
<accession>A0A2P8HYN6</accession>
<proteinExistence type="inferred from homology"/>
<sequence>MSKAETRIEIRYAETDQMGVVHHSNYLVWCELGRSDLFRQLGFSYKEMEDKGLLAPVTEVNLNYKQPAHYGEDIYVYTWIQGYNGLRVSYAYTIQKPCGTVCVDGTTTHVCVDKDTFRPKPLRRVMPELHEVYEKVKLAAEVE</sequence>
<dbReference type="PIRSF" id="PIRSF003230">
    <property type="entry name" value="YbgC"/>
    <property type="match status" value="1"/>
</dbReference>
<dbReference type="Proteomes" id="UP000242310">
    <property type="component" value="Unassembled WGS sequence"/>
</dbReference>
<dbReference type="EMBL" id="PYAV01000001">
    <property type="protein sequence ID" value="PSL51329.1"/>
    <property type="molecule type" value="Genomic_DNA"/>
</dbReference>
<dbReference type="SUPFAM" id="SSF54637">
    <property type="entry name" value="Thioesterase/thiol ester dehydrase-isomerase"/>
    <property type="match status" value="1"/>
</dbReference>
<keyword evidence="2 3" id="KW-0378">Hydrolase</keyword>
<dbReference type="RefSeq" id="WP_106587399.1">
    <property type="nucleotide sequence ID" value="NZ_PYAV01000001.1"/>
</dbReference>
<name>A0A2P8HYN6_9BACI</name>
<gene>
    <name evidence="3" type="ORF">B0H94_101243</name>
</gene>
<organism evidence="3 4">
    <name type="scientific">Salsuginibacillus halophilus</name>
    <dbReference type="NCBI Taxonomy" id="517424"/>
    <lineage>
        <taxon>Bacteria</taxon>
        <taxon>Bacillati</taxon>
        <taxon>Bacillota</taxon>
        <taxon>Bacilli</taxon>
        <taxon>Bacillales</taxon>
        <taxon>Bacillaceae</taxon>
        <taxon>Salsuginibacillus</taxon>
    </lineage>
</organism>
<comment type="similarity">
    <text evidence="1">Belongs to the 4-hydroxybenzoyl-CoA thioesterase family.</text>
</comment>
<dbReference type="NCBIfam" id="TIGR00051">
    <property type="entry name" value="YbgC/FadM family acyl-CoA thioesterase"/>
    <property type="match status" value="1"/>
</dbReference>
<evidence type="ECO:0000256" key="2">
    <source>
        <dbReference type="ARBA" id="ARBA00022801"/>
    </source>
</evidence>
<dbReference type="AlphaFoldDB" id="A0A2P8HYN6"/>
<dbReference type="InterPro" id="IPR029069">
    <property type="entry name" value="HotDog_dom_sf"/>
</dbReference>
<evidence type="ECO:0000313" key="4">
    <source>
        <dbReference type="Proteomes" id="UP000242310"/>
    </source>
</evidence>
<comment type="caution">
    <text evidence="3">The sequence shown here is derived from an EMBL/GenBank/DDBJ whole genome shotgun (WGS) entry which is preliminary data.</text>
</comment>